<proteinExistence type="inferred from homology"/>
<name>A0ABJ3HP17_MOUSE</name>
<organism evidence="4 5">
    <name type="scientific">Mus musculus</name>
    <name type="common">Mouse</name>
    <dbReference type="NCBI Taxonomy" id="10090"/>
    <lineage>
        <taxon>Eukaryota</taxon>
        <taxon>Metazoa</taxon>
        <taxon>Chordata</taxon>
        <taxon>Craniata</taxon>
        <taxon>Vertebrata</taxon>
        <taxon>Euteleostomi</taxon>
        <taxon>Mammalia</taxon>
        <taxon>Eutheria</taxon>
        <taxon>Euarchontoglires</taxon>
        <taxon>Glires</taxon>
        <taxon>Rodentia</taxon>
        <taxon>Myomorpha</taxon>
        <taxon>Muroidea</taxon>
        <taxon>Muridae</taxon>
        <taxon>Murinae</taxon>
        <taxon>Mus</taxon>
        <taxon>Mus</taxon>
    </lineage>
</organism>
<dbReference type="InterPro" id="IPR036291">
    <property type="entry name" value="NAD(P)-bd_dom_sf"/>
</dbReference>
<reference evidence="4 5" key="2">
    <citation type="journal article" date="2011" name="PLoS Biol.">
        <title>Modernizing reference genome assemblies.</title>
        <authorList>
            <person name="Church D.M."/>
            <person name="Schneider V.A."/>
            <person name="Graves T."/>
            <person name="Auger K."/>
            <person name="Cunningham F."/>
            <person name="Bouk N."/>
            <person name="Chen H.C."/>
            <person name="Agarwala R."/>
            <person name="McLaren W.M."/>
            <person name="Ritchie G.R."/>
            <person name="Albracht D."/>
            <person name="Kremitzki M."/>
            <person name="Rock S."/>
            <person name="Kotkiewicz H."/>
            <person name="Kremitzki C."/>
            <person name="Wollam A."/>
            <person name="Trani L."/>
            <person name="Fulton L."/>
            <person name="Fulton R."/>
            <person name="Matthews L."/>
            <person name="Whitehead S."/>
            <person name="Chow W."/>
            <person name="Torrance J."/>
            <person name="Dunn M."/>
            <person name="Harden G."/>
            <person name="Threadgold G."/>
            <person name="Wood J."/>
            <person name="Collins J."/>
            <person name="Heath P."/>
            <person name="Griffiths G."/>
            <person name="Pelan S."/>
            <person name="Grafham D."/>
            <person name="Eichler E.E."/>
            <person name="Weinstock G."/>
            <person name="Mardis E.R."/>
            <person name="Wilson R.K."/>
            <person name="Howe K."/>
            <person name="Flicek P."/>
            <person name="Hubbard T."/>
        </authorList>
    </citation>
    <scope>NUCLEOTIDE SEQUENCE [LARGE SCALE GENOMIC DNA]</scope>
    <source>
        <strain evidence="4 5">C57BL/6J</strain>
    </source>
</reference>
<evidence type="ECO:0000256" key="1">
    <source>
        <dbReference type="ARBA" id="ARBA00006484"/>
    </source>
</evidence>
<reference evidence="4" key="4">
    <citation type="submission" date="2025-09" db="UniProtKB">
        <authorList>
            <consortium name="Ensembl"/>
        </authorList>
    </citation>
    <scope>IDENTIFICATION</scope>
    <source>
        <strain evidence="4">C57BL/6J</strain>
    </source>
</reference>
<dbReference type="Ensembl" id="ENSMUST00000381849.1">
    <property type="protein sequence ID" value="ENSMUSP00000160237.1"/>
    <property type="gene ID" value="ENSMUSG00000144291.1"/>
</dbReference>
<protein>
    <submittedName>
        <fullName evidence="4">Polyprenol dehydrogenase</fullName>
    </submittedName>
</protein>
<comment type="similarity">
    <text evidence="1">Belongs to the short-chain dehydrogenases/reductases (SDR) family.</text>
</comment>
<sequence length="102" mass="11018">MSTLRALRAVLCVYAVGIAVALAQLLRRLRGDFRPPAGNDEHCGQEVVSSIRAEMGSDRAHFLPLDLASLASVRGFARDFRALGLPLHLLVNNVGVMLTPPQ</sequence>
<feature type="transmembrane region" description="Helical" evidence="3">
    <location>
        <begin position="6"/>
        <end position="26"/>
    </location>
</feature>
<keyword evidence="2" id="KW-0560">Oxidoreductase</keyword>
<evidence type="ECO:0000256" key="3">
    <source>
        <dbReference type="SAM" id="Phobius"/>
    </source>
</evidence>
<reference evidence="4 5" key="1">
    <citation type="journal article" date="2009" name="PLoS Biol.">
        <title>Lineage-specific biology revealed by a finished genome assembly of the mouse.</title>
        <authorList>
            <consortium name="Mouse Genome Sequencing Consortium"/>
            <person name="Church D.M."/>
            <person name="Goodstadt L."/>
            <person name="Hillier L.W."/>
            <person name="Zody M.C."/>
            <person name="Goldstein S."/>
            <person name="She X."/>
            <person name="Bult C.J."/>
            <person name="Agarwala R."/>
            <person name="Cherry J.L."/>
            <person name="DiCuccio M."/>
            <person name="Hlavina W."/>
            <person name="Kapustin Y."/>
            <person name="Meric P."/>
            <person name="Maglott D."/>
            <person name="Birtle Z."/>
            <person name="Marques A.C."/>
            <person name="Graves T."/>
            <person name="Zhou S."/>
            <person name="Teague B."/>
            <person name="Potamousis K."/>
            <person name="Churas C."/>
            <person name="Place M."/>
            <person name="Herschleb J."/>
            <person name="Runnheim R."/>
            <person name="Forrest D."/>
            <person name="Amos-Landgraf J."/>
            <person name="Schwartz D.C."/>
            <person name="Cheng Z."/>
            <person name="Lindblad-Toh K."/>
            <person name="Eichler E.E."/>
            <person name="Ponting C.P."/>
        </authorList>
    </citation>
    <scope>NUCLEOTIDE SEQUENCE [LARGE SCALE GENOMIC DNA]</scope>
    <source>
        <strain evidence="4 5">C57BL/6J</strain>
    </source>
</reference>
<keyword evidence="3" id="KW-0812">Transmembrane</keyword>
<keyword evidence="5" id="KW-1185">Reference proteome</keyword>
<dbReference type="Proteomes" id="UP000000589">
    <property type="component" value="Chromosome 4"/>
</dbReference>
<keyword evidence="3" id="KW-0472">Membrane</keyword>
<accession>A0ABJ3HP17</accession>
<gene>
    <name evidence="4" type="primary">Dhrsx</name>
</gene>
<evidence type="ECO:0000313" key="4">
    <source>
        <dbReference type="Ensembl" id="ENSMUSP00000160237.1"/>
    </source>
</evidence>
<reference evidence="4" key="3">
    <citation type="submission" date="2025-08" db="UniProtKB">
        <authorList>
            <consortium name="Ensembl"/>
        </authorList>
    </citation>
    <scope>IDENTIFICATION</scope>
    <source>
        <strain evidence="4">C57BL/6J</strain>
    </source>
</reference>
<dbReference type="GeneTree" id="ENSGT00940000164022"/>
<dbReference type="Gene3D" id="3.40.50.720">
    <property type="entry name" value="NAD(P)-binding Rossmann-like Domain"/>
    <property type="match status" value="1"/>
</dbReference>
<dbReference type="PANTHER" id="PTHR24320">
    <property type="entry name" value="RETINOL DEHYDROGENASE"/>
    <property type="match status" value="1"/>
</dbReference>
<evidence type="ECO:0000313" key="5">
    <source>
        <dbReference type="Proteomes" id="UP000000589"/>
    </source>
</evidence>
<keyword evidence="3" id="KW-1133">Transmembrane helix</keyword>
<dbReference type="PANTHER" id="PTHR24320:SF264">
    <property type="entry name" value="DEHYDROGENASE_REDUCTASE SDR FAMILY MEMBER ON CHROMOSOME X"/>
    <property type="match status" value="1"/>
</dbReference>
<evidence type="ECO:0000256" key="2">
    <source>
        <dbReference type="ARBA" id="ARBA00023002"/>
    </source>
</evidence>
<dbReference type="SUPFAM" id="SSF51735">
    <property type="entry name" value="NAD(P)-binding Rossmann-fold domains"/>
    <property type="match status" value="1"/>
</dbReference>